<dbReference type="GO" id="GO:0006310">
    <property type="term" value="P:DNA recombination"/>
    <property type="evidence" value="ECO:0007669"/>
    <property type="project" value="UniProtKB-KW"/>
</dbReference>
<keyword evidence="15" id="KW-1185">Reference proteome</keyword>
<dbReference type="GO" id="GO:0006302">
    <property type="term" value="P:double-strand break repair"/>
    <property type="evidence" value="ECO:0007669"/>
    <property type="project" value="UniProtKB-ARBA"/>
</dbReference>
<keyword evidence="8" id="KW-0238">DNA-binding</keyword>
<keyword evidence="11" id="KW-0539">Nucleus</keyword>
<dbReference type="PANTHER" id="PTHR12604:SF4">
    <property type="entry name" value="X-RAY REPAIR CROSS-COMPLEMENTING PROTEIN 5"/>
    <property type="match status" value="1"/>
</dbReference>
<proteinExistence type="inferred from homology"/>
<keyword evidence="5" id="KW-0378">Hydrolase</keyword>
<evidence type="ECO:0000256" key="9">
    <source>
        <dbReference type="ARBA" id="ARBA00023172"/>
    </source>
</evidence>
<dbReference type="SMART" id="SM00559">
    <property type="entry name" value="Ku78"/>
    <property type="match status" value="1"/>
</dbReference>
<dbReference type="Gene3D" id="3.40.50.410">
    <property type="entry name" value="von Willebrand factor, type A domain"/>
    <property type="match status" value="1"/>
</dbReference>
<keyword evidence="10" id="KW-0234">DNA repair</keyword>
<dbReference type="Gene3D" id="1.10.1600.10">
    <property type="match status" value="1"/>
</dbReference>
<dbReference type="Pfam" id="PF03731">
    <property type="entry name" value="Ku_N"/>
    <property type="match status" value="1"/>
</dbReference>
<organism evidence="14 15">
    <name type="scientific">Heterodera schachtii</name>
    <name type="common">Sugarbeet cyst nematode worm</name>
    <name type="synonym">Tylenchus schachtii</name>
    <dbReference type="NCBI Taxonomy" id="97005"/>
    <lineage>
        <taxon>Eukaryota</taxon>
        <taxon>Metazoa</taxon>
        <taxon>Ecdysozoa</taxon>
        <taxon>Nematoda</taxon>
        <taxon>Chromadorea</taxon>
        <taxon>Rhabditida</taxon>
        <taxon>Tylenchina</taxon>
        <taxon>Tylenchomorpha</taxon>
        <taxon>Tylenchoidea</taxon>
        <taxon>Heteroderidae</taxon>
        <taxon>Heteroderinae</taxon>
        <taxon>Heterodera</taxon>
    </lineage>
</organism>
<dbReference type="GO" id="GO:0003677">
    <property type="term" value="F:DNA binding"/>
    <property type="evidence" value="ECO:0007669"/>
    <property type="project" value="UniProtKB-KW"/>
</dbReference>
<evidence type="ECO:0000256" key="8">
    <source>
        <dbReference type="ARBA" id="ARBA00023125"/>
    </source>
</evidence>
<dbReference type="AlphaFoldDB" id="A0ABD2KHE9"/>
<dbReference type="EMBL" id="JBICCN010000026">
    <property type="protein sequence ID" value="KAL3101889.1"/>
    <property type="molecule type" value="Genomic_DNA"/>
</dbReference>
<feature type="region of interest" description="Disordered" evidence="12">
    <location>
        <begin position="1"/>
        <end position="44"/>
    </location>
</feature>
<dbReference type="InterPro" id="IPR005161">
    <property type="entry name" value="Ku_N"/>
</dbReference>
<keyword evidence="4" id="KW-0227">DNA damage</keyword>
<name>A0ABD2KHE9_HETSC</name>
<accession>A0ABD2KHE9</accession>
<dbReference type="InterPro" id="IPR024193">
    <property type="entry name" value="Ku80"/>
</dbReference>
<evidence type="ECO:0000256" key="2">
    <source>
        <dbReference type="ARBA" id="ARBA00007726"/>
    </source>
</evidence>
<evidence type="ECO:0000256" key="3">
    <source>
        <dbReference type="ARBA" id="ARBA00022741"/>
    </source>
</evidence>
<dbReference type="Pfam" id="PF02735">
    <property type="entry name" value="Ku"/>
    <property type="match status" value="1"/>
</dbReference>
<feature type="region of interest" description="Disordered" evidence="12">
    <location>
        <begin position="620"/>
        <end position="649"/>
    </location>
</feature>
<dbReference type="GO" id="GO:0004386">
    <property type="term" value="F:helicase activity"/>
    <property type="evidence" value="ECO:0007669"/>
    <property type="project" value="UniProtKB-KW"/>
</dbReference>
<dbReference type="SUPFAM" id="SSF53300">
    <property type="entry name" value="vWA-like"/>
    <property type="match status" value="1"/>
</dbReference>
<gene>
    <name evidence="14" type="ORF">niasHS_003298</name>
</gene>
<keyword evidence="7" id="KW-0067">ATP-binding</keyword>
<dbReference type="CDD" id="cd00873">
    <property type="entry name" value="KU80"/>
    <property type="match status" value="1"/>
</dbReference>
<protein>
    <recommendedName>
        <fullName evidence="13">Ku domain-containing protein</fullName>
    </recommendedName>
</protein>
<comment type="caution">
    <text evidence="14">The sequence shown here is derived from an EMBL/GenBank/DDBJ whole genome shotgun (WGS) entry which is preliminary data.</text>
</comment>
<dbReference type="GO" id="GO:0016787">
    <property type="term" value="F:hydrolase activity"/>
    <property type="evidence" value="ECO:0007669"/>
    <property type="project" value="UniProtKB-KW"/>
</dbReference>
<evidence type="ECO:0000256" key="5">
    <source>
        <dbReference type="ARBA" id="ARBA00022801"/>
    </source>
</evidence>
<comment type="subcellular location">
    <subcellularLocation>
        <location evidence="1">Nucleus</location>
    </subcellularLocation>
</comment>
<evidence type="ECO:0000256" key="10">
    <source>
        <dbReference type="ARBA" id="ARBA00023204"/>
    </source>
</evidence>
<evidence type="ECO:0000256" key="12">
    <source>
        <dbReference type="SAM" id="MobiDB-lite"/>
    </source>
</evidence>
<evidence type="ECO:0000256" key="4">
    <source>
        <dbReference type="ARBA" id="ARBA00022763"/>
    </source>
</evidence>
<dbReference type="InterPro" id="IPR036465">
    <property type="entry name" value="vWFA_dom_sf"/>
</dbReference>
<reference evidence="14 15" key="1">
    <citation type="submission" date="2024-10" db="EMBL/GenBank/DDBJ databases">
        <authorList>
            <person name="Kim D."/>
        </authorList>
    </citation>
    <scope>NUCLEOTIDE SEQUENCE [LARGE SCALE GENOMIC DNA]</scope>
    <source>
        <strain evidence="14">Taebaek</strain>
    </source>
</reference>
<dbReference type="GO" id="GO:0005524">
    <property type="term" value="F:ATP binding"/>
    <property type="evidence" value="ECO:0007669"/>
    <property type="project" value="UniProtKB-KW"/>
</dbReference>
<evidence type="ECO:0000256" key="11">
    <source>
        <dbReference type="ARBA" id="ARBA00023242"/>
    </source>
</evidence>
<dbReference type="Gene3D" id="2.40.290.10">
    <property type="match status" value="1"/>
</dbReference>
<evidence type="ECO:0000313" key="14">
    <source>
        <dbReference type="EMBL" id="KAL3101889.1"/>
    </source>
</evidence>
<feature type="compositionally biased region" description="Basic and acidic residues" evidence="12">
    <location>
        <begin position="636"/>
        <end position="649"/>
    </location>
</feature>
<dbReference type="PANTHER" id="PTHR12604">
    <property type="entry name" value="KU AUTOANTIGEN DNA HELICASE"/>
    <property type="match status" value="1"/>
</dbReference>
<feature type="domain" description="Ku" evidence="13">
    <location>
        <begin position="365"/>
        <end position="505"/>
    </location>
</feature>
<dbReference type="SUPFAM" id="SSF100939">
    <property type="entry name" value="SPOC domain-like"/>
    <property type="match status" value="1"/>
</dbReference>
<dbReference type="Proteomes" id="UP001620645">
    <property type="component" value="Unassembled WGS sequence"/>
</dbReference>
<keyword evidence="3" id="KW-0547">Nucleotide-binding</keyword>
<feature type="compositionally biased region" description="Basic residues" evidence="12">
    <location>
        <begin position="32"/>
        <end position="44"/>
    </location>
</feature>
<dbReference type="InterPro" id="IPR016194">
    <property type="entry name" value="SPOC-like_C_dom_sf"/>
</dbReference>
<evidence type="ECO:0000313" key="15">
    <source>
        <dbReference type="Proteomes" id="UP001620645"/>
    </source>
</evidence>
<evidence type="ECO:0000259" key="13">
    <source>
        <dbReference type="SMART" id="SM00559"/>
    </source>
</evidence>
<keyword evidence="6" id="KW-0347">Helicase</keyword>
<dbReference type="GO" id="GO:0005634">
    <property type="term" value="C:nucleus"/>
    <property type="evidence" value="ECO:0007669"/>
    <property type="project" value="UniProtKB-SubCell"/>
</dbReference>
<evidence type="ECO:0000256" key="6">
    <source>
        <dbReference type="ARBA" id="ARBA00022806"/>
    </source>
</evidence>
<evidence type="ECO:0000256" key="7">
    <source>
        <dbReference type="ARBA" id="ARBA00022840"/>
    </source>
</evidence>
<sequence length="649" mass="72723">MSPPKRAKVSVSANDNGETISDDGEQSTSAGAKRKQKATKPRQRKAHEAFILLVDVGRSSADNTAGAQSDHGTTTDLDRSVQIVDWVLSRKIFTESSDRFSLMFFGHENTSSDDHPNVYMHNEQFATARVEWLHVLQNEVQTNVKCPGDYVDALYAALDALKVHFDDAKEAGETVSGATVTLVSNLSGLDDERTVMDGVGDIAAGFKALDCDLLMVGPDLSLDESQLTKAQRLGHFFAMKLLAKTGGTAYNFHEGLSHLKLFIPKSVHPRGTPFAFELGKDFAVKVQMYVKNDDKPALPLKFNPVAWQKSAESDQAQELQKVRRYETISDASSAAKSIRFDQIDEATDAAIAAFNQAAPAALPSGRFVEKEQITRAFRYGTTLVPFGEEVAKMVDYEREGKQLQLLQFVRKENILPQFIMSSSRYILPAQGDMTALTTISALCQAMIDLGVVALCRYAFNINSNPKMACLIPKISKEANYPVLIHYLMPFRDDFRYFDFPPIKTPLSKYQLDLMDSYIDALMLYDEGSQVEQLKKRQVHDPRLQYECQLLRNRAMHPDKKGMELNAEDRQRLLETLSAPKQRMDEAQIVLDEIREEFPRELNENTRMAAFRTTKAKTDTLGQVDDRLQPIVPGAPVKDEQRTAKKEDAD</sequence>
<keyword evidence="9" id="KW-0233">DNA recombination</keyword>
<dbReference type="InterPro" id="IPR006164">
    <property type="entry name" value="DNA_bd_Ku70/Ku80"/>
</dbReference>
<comment type="similarity">
    <text evidence="2">Belongs to the ku80 family.</text>
</comment>
<evidence type="ECO:0000256" key="1">
    <source>
        <dbReference type="ARBA" id="ARBA00004123"/>
    </source>
</evidence>